<organism evidence="1 2">
    <name type="scientific">Vitis vinifera</name>
    <name type="common">Grape</name>
    <dbReference type="NCBI Taxonomy" id="29760"/>
    <lineage>
        <taxon>Eukaryota</taxon>
        <taxon>Viridiplantae</taxon>
        <taxon>Streptophyta</taxon>
        <taxon>Embryophyta</taxon>
        <taxon>Tracheophyta</taxon>
        <taxon>Spermatophyta</taxon>
        <taxon>Magnoliopsida</taxon>
        <taxon>eudicotyledons</taxon>
        <taxon>Gunneridae</taxon>
        <taxon>Pentapetalae</taxon>
        <taxon>rosids</taxon>
        <taxon>Vitales</taxon>
        <taxon>Vitaceae</taxon>
        <taxon>Viteae</taxon>
        <taxon>Vitis</taxon>
    </lineage>
</organism>
<evidence type="ECO:0000313" key="1">
    <source>
        <dbReference type="EMBL" id="CCB51870.1"/>
    </source>
</evidence>
<proteinExistence type="predicted"/>
<dbReference type="HOGENOM" id="CLU_3018207_0_0_1"/>
<reference evidence="2" key="1">
    <citation type="journal article" date="2007" name="Nature">
        <title>The grapevine genome sequence suggests ancestral hexaploidization in major angiosperm phyla.</title>
        <authorList>
            <consortium name="The French-Italian Public Consortium for Grapevine Genome Characterization."/>
            <person name="Jaillon O."/>
            <person name="Aury J.-M."/>
            <person name="Noel B."/>
            <person name="Policriti A."/>
            <person name="Clepet C."/>
            <person name="Casagrande A."/>
            <person name="Choisne N."/>
            <person name="Aubourg S."/>
            <person name="Vitulo N."/>
            <person name="Jubin C."/>
            <person name="Vezzi A."/>
            <person name="Legeai F."/>
            <person name="Hugueney P."/>
            <person name="Dasilva C."/>
            <person name="Horner D."/>
            <person name="Mica E."/>
            <person name="Jublot D."/>
            <person name="Poulain J."/>
            <person name="Bruyere C."/>
            <person name="Billault A."/>
            <person name="Segurens B."/>
            <person name="Gouyvenoux M."/>
            <person name="Ugarte E."/>
            <person name="Cattonaro F."/>
            <person name="Anthouard V."/>
            <person name="Vico V."/>
            <person name="Del Fabbro C."/>
            <person name="Alaux M."/>
            <person name="Di Gaspero G."/>
            <person name="Dumas V."/>
            <person name="Felice N."/>
            <person name="Paillard S."/>
            <person name="Juman I."/>
            <person name="Moroldo M."/>
            <person name="Scalabrin S."/>
            <person name="Canaguier A."/>
            <person name="Le Clainche I."/>
            <person name="Malacrida G."/>
            <person name="Durand E."/>
            <person name="Pesole G."/>
            <person name="Laucou V."/>
            <person name="Chatelet P."/>
            <person name="Merdinoglu D."/>
            <person name="Delledonne M."/>
            <person name="Pezzotti M."/>
            <person name="Lecharny A."/>
            <person name="Scarpelli C."/>
            <person name="Artiguenave F."/>
            <person name="Pe M.E."/>
            <person name="Valle G."/>
            <person name="Morgante M."/>
            <person name="Caboche M."/>
            <person name="Adam-Blondon A.-F."/>
            <person name="Weissenbach J."/>
            <person name="Quetier F."/>
            <person name="Wincker P."/>
        </authorList>
    </citation>
    <scope>NUCLEOTIDE SEQUENCE [LARGE SCALE GENOMIC DNA]</scope>
    <source>
        <strain evidence="2">cv. Pinot noir / PN40024</strain>
    </source>
</reference>
<protein>
    <submittedName>
        <fullName evidence="1">Uncharacterized protein</fullName>
    </submittedName>
</protein>
<dbReference type="STRING" id="29760.F6HI23"/>
<dbReference type="EMBL" id="FN595763">
    <property type="protein sequence ID" value="CCB51870.1"/>
    <property type="molecule type" value="Genomic_DNA"/>
</dbReference>
<dbReference type="Proteomes" id="UP000009183">
    <property type="component" value="Chromosome 4"/>
</dbReference>
<sequence>MSVFANQLLEKEHFGCHALLRDDKVDNLSRKTKIGRKWPHNTHIVGYKGDSFGFFY</sequence>
<accession>F6HI23</accession>
<dbReference type="AlphaFoldDB" id="F6HI23"/>
<gene>
    <name evidence="1" type="ordered locus">VIT_04s0043g00650</name>
</gene>
<dbReference type="InParanoid" id="F6HI23"/>
<name>F6HI23_VITVI</name>
<dbReference type="OrthoDB" id="27073at2759"/>
<evidence type="ECO:0000313" key="2">
    <source>
        <dbReference type="Proteomes" id="UP000009183"/>
    </source>
</evidence>
<keyword evidence="2" id="KW-1185">Reference proteome</keyword>
<dbReference type="PaxDb" id="29760-VIT_04s0043g00650.t01"/>